<reference evidence="9 10" key="1">
    <citation type="journal article" date="2018" name="Int. J. Syst. Evol. Microbiol.">
        <title>Rubneribacter badeniensis gen. nov., sp. nov. and Enteroscipio rubneri gen. nov., sp. nov., new members of the Eggerthellaceae isolated from human faeces.</title>
        <authorList>
            <person name="Danylec N."/>
            <person name="Gobl A."/>
            <person name="Stoll D.A."/>
            <person name="Hetzer B."/>
            <person name="Kulling S.E."/>
            <person name="Huch M."/>
        </authorList>
    </citation>
    <scope>NUCLEOTIDE SEQUENCE [LARGE SCALE GENOMIC DNA]</scope>
    <source>
        <strain evidence="9 10">ResAG-85</strain>
    </source>
</reference>
<feature type="transmembrane region" description="Helical" evidence="7">
    <location>
        <begin position="228"/>
        <end position="248"/>
    </location>
</feature>
<evidence type="ECO:0000313" key="9">
    <source>
        <dbReference type="EMBL" id="PNV64346.1"/>
    </source>
</evidence>
<dbReference type="Gene3D" id="1.20.1630.10">
    <property type="entry name" value="Formate dehydrogenase/DMSO reductase domain"/>
    <property type="match status" value="1"/>
</dbReference>
<dbReference type="PANTHER" id="PTHR34856">
    <property type="entry name" value="PROTEIN NRFD"/>
    <property type="match status" value="1"/>
</dbReference>
<sequence length="300" mass="30709">MFDLLVIGYLFLGGAGGGACAVLSALEVARVVAPGRMEFPDDLFARAWPVCTVALVTGIVCIAADLGRPDRLFVLLSSPRPTPLSAGAYALAAATACAATFSAFSLLDNVRASRAVRLALSAATLVAGLVTVTYTGVLLQGLASVLFWRTPLLPATFALSSLSCGVAVVLLAAAFVETRRPNGRLIALLARIDGALIVLEAACLAAYVGWGLAGEGTRPAAEALVSGGLAPAFWGGVVAAGQAVPFAMERLLTHNNHHSQLLWIAGFVLAGGCALRFCLVQAGLYDVTQVPGALFGLSMG</sequence>
<feature type="transmembrane region" description="Helical" evidence="7">
    <location>
        <begin position="6"/>
        <end position="26"/>
    </location>
</feature>
<reference evidence="8" key="2">
    <citation type="journal article" date="2021" name="PeerJ">
        <title>Extensive microbial diversity within the chicken gut microbiome revealed by metagenomics and culture.</title>
        <authorList>
            <person name="Gilroy R."/>
            <person name="Ravi A."/>
            <person name="Getino M."/>
            <person name="Pursley I."/>
            <person name="Horton D.L."/>
            <person name="Alikhan N.F."/>
            <person name="Baker D."/>
            <person name="Gharbi K."/>
            <person name="Hall N."/>
            <person name="Watson M."/>
            <person name="Adriaenssens E.M."/>
            <person name="Foster-Nyarko E."/>
            <person name="Jarju S."/>
            <person name="Secka A."/>
            <person name="Antonio M."/>
            <person name="Oren A."/>
            <person name="Chaudhuri R.R."/>
            <person name="La Ragione R."/>
            <person name="Hildebrand F."/>
            <person name="Pallen M.J."/>
        </authorList>
    </citation>
    <scope>NUCLEOTIDE SEQUENCE</scope>
    <source>
        <strain evidence="8">USAMLcec12-2067</strain>
    </source>
</reference>
<dbReference type="PANTHER" id="PTHR34856:SF2">
    <property type="entry name" value="PROTEIN NRFD"/>
    <property type="match status" value="1"/>
</dbReference>
<evidence type="ECO:0000256" key="7">
    <source>
        <dbReference type="SAM" id="Phobius"/>
    </source>
</evidence>
<name>A0A2K2U200_9ACTN</name>
<feature type="transmembrane region" description="Helical" evidence="7">
    <location>
        <begin position="155"/>
        <end position="176"/>
    </location>
</feature>
<evidence type="ECO:0000256" key="6">
    <source>
        <dbReference type="ARBA" id="ARBA00023136"/>
    </source>
</evidence>
<keyword evidence="4 7" id="KW-0812">Transmembrane</keyword>
<reference evidence="8" key="3">
    <citation type="submission" date="2021-09" db="EMBL/GenBank/DDBJ databases">
        <authorList>
            <person name="Gilroy R."/>
        </authorList>
    </citation>
    <scope>NUCLEOTIDE SEQUENCE</scope>
    <source>
        <strain evidence="8">USAMLcec12-2067</strain>
    </source>
</reference>
<protein>
    <submittedName>
        <fullName evidence="8 9">Polysulfide reductase</fullName>
    </submittedName>
</protein>
<dbReference type="InterPro" id="IPR005614">
    <property type="entry name" value="NrfD-like"/>
</dbReference>
<keyword evidence="5 7" id="KW-1133">Transmembrane helix</keyword>
<evidence type="ECO:0000256" key="5">
    <source>
        <dbReference type="ARBA" id="ARBA00022989"/>
    </source>
</evidence>
<dbReference type="Proteomes" id="UP000236488">
    <property type="component" value="Unassembled WGS sequence"/>
</dbReference>
<evidence type="ECO:0000313" key="8">
    <source>
        <dbReference type="EMBL" id="HJH43639.1"/>
    </source>
</evidence>
<dbReference type="InterPro" id="IPR052049">
    <property type="entry name" value="Electron_transfer_protein"/>
</dbReference>
<feature type="transmembrane region" description="Helical" evidence="7">
    <location>
        <begin position="119"/>
        <end position="143"/>
    </location>
</feature>
<feature type="transmembrane region" description="Helical" evidence="7">
    <location>
        <begin position="260"/>
        <end position="284"/>
    </location>
</feature>
<dbReference type="EMBL" id="PPEL01000111">
    <property type="protein sequence ID" value="PNV64346.1"/>
    <property type="molecule type" value="Genomic_DNA"/>
</dbReference>
<dbReference type="RefSeq" id="WP_103263309.1">
    <property type="nucleotide sequence ID" value="NZ_DBEYRC010000095.1"/>
</dbReference>
<keyword evidence="10" id="KW-1185">Reference proteome</keyword>
<dbReference type="EMBL" id="DYZL01000162">
    <property type="protein sequence ID" value="HJH43639.1"/>
    <property type="molecule type" value="Genomic_DNA"/>
</dbReference>
<dbReference type="GO" id="GO:0005886">
    <property type="term" value="C:plasma membrane"/>
    <property type="evidence" value="ECO:0007669"/>
    <property type="project" value="UniProtKB-SubCell"/>
</dbReference>
<comment type="caution">
    <text evidence="9">The sequence shown here is derived from an EMBL/GenBank/DDBJ whole genome shotgun (WGS) entry which is preliminary data.</text>
</comment>
<feature type="transmembrane region" description="Helical" evidence="7">
    <location>
        <begin position="47"/>
        <end position="66"/>
    </location>
</feature>
<dbReference type="Proteomes" id="UP000789325">
    <property type="component" value="Unassembled WGS sequence"/>
</dbReference>
<gene>
    <name evidence="8" type="primary">nrfD</name>
    <name evidence="9" type="ORF">C2L80_12425</name>
    <name evidence="8" type="ORF">K8V16_07560</name>
</gene>
<evidence type="ECO:0000256" key="3">
    <source>
        <dbReference type="ARBA" id="ARBA00022475"/>
    </source>
</evidence>
<keyword evidence="6 7" id="KW-0472">Membrane</keyword>
<keyword evidence="3" id="KW-1003">Cell membrane</keyword>
<organism evidence="9 10">
    <name type="scientific">Rubneribacter badeniensis</name>
    <dbReference type="NCBI Taxonomy" id="2070688"/>
    <lineage>
        <taxon>Bacteria</taxon>
        <taxon>Bacillati</taxon>
        <taxon>Actinomycetota</taxon>
        <taxon>Coriobacteriia</taxon>
        <taxon>Eggerthellales</taxon>
        <taxon>Eggerthellaceae</taxon>
        <taxon>Rubneribacter</taxon>
    </lineage>
</organism>
<evidence type="ECO:0000256" key="2">
    <source>
        <dbReference type="ARBA" id="ARBA00008929"/>
    </source>
</evidence>
<evidence type="ECO:0000256" key="1">
    <source>
        <dbReference type="ARBA" id="ARBA00004651"/>
    </source>
</evidence>
<comment type="subcellular location">
    <subcellularLocation>
        <location evidence="1">Cell membrane</location>
        <topology evidence="1">Multi-pass membrane protein</topology>
    </subcellularLocation>
</comment>
<proteinExistence type="inferred from homology"/>
<feature type="transmembrane region" description="Helical" evidence="7">
    <location>
        <begin position="86"/>
        <end position="107"/>
    </location>
</feature>
<evidence type="ECO:0000256" key="4">
    <source>
        <dbReference type="ARBA" id="ARBA00022692"/>
    </source>
</evidence>
<comment type="similarity">
    <text evidence="2">Belongs to the NrfD family.</text>
</comment>
<evidence type="ECO:0000313" key="10">
    <source>
        <dbReference type="Proteomes" id="UP000236488"/>
    </source>
</evidence>
<dbReference type="Pfam" id="PF03916">
    <property type="entry name" value="NrfD"/>
    <property type="match status" value="1"/>
</dbReference>
<feature type="transmembrane region" description="Helical" evidence="7">
    <location>
        <begin position="188"/>
        <end position="208"/>
    </location>
</feature>
<dbReference type="AlphaFoldDB" id="A0A2K2U200"/>
<accession>A0A2K2U200</accession>